<organism evidence="6 7">
    <name type="scientific">Klebsiella michiganensis</name>
    <dbReference type="NCBI Taxonomy" id="1134687"/>
    <lineage>
        <taxon>Bacteria</taxon>
        <taxon>Pseudomonadati</taxon>
        <taxon>Pseudomonadota</taxon>
        <taxon>Gammaproteobacteria</taxon>
        <taxon>Enterobacterales</taxon>
        <taxon>Enterobacteriaceae</taxon>
        <taxon>Klebsiella/Raoultella group</taxon>
        <taxon>Klebsiella</taxon>
    </lineage>
</organism>
<reference evidence="6 7" key="1">
    <citation type="submission" date="2017-11" db="EMBL/GenBank/DDBJ databases">
        <authorList>
            <person name="Han C.G."/>
        </authorList>
    </citation>
    <scope>NUCLEOTIDE SEQUENCE [LARGE SCALE GENOMIC DNA]</scope>
    <source>
        <strain evidence="6 7">A10</strain>
    </source>
</reference>
<keyword evidence="4" id="KW-0963">Cytoplasm</keyword>
<evidence type="ECO:0000256" key="2">
    <source>
        <dbReference type="ARBA" id="ARBA00008499"/>
    </source>
</evidence>
<sequence>MFYDDMNKKPVAQPQDQHYLLGFRTVYGLLSLLRIAIVVNCFTLVTKFEVRYV</sequence>
<evidence type="ECO:0000313" key="6">
    <source>
        <dbReference type="EMBL" id="PLO71073.1"/>
    </source>
</evidence>
<accession>A0A249WRS5</accession>
<evidence type="ECO:0000256" key="3">
    <source>
        <dbReference type="ARBA" id="ARBA00018270"/>
    </source>
</evidence>
<dbReference type="InterPro" id="IPR020196">
    <property type="entry name" value="Uncharacterised_YqgB"/>
</dbReference>
<evidence type="ECO:0000313" key="7">
    <source>
        <dbReference type="Proteomes" id="UP000234667"/>
    </source>
</evidence>
<comment type="subcellular location">
    <subcellularLocation>
        <location evidence="1">Cytoplasm</location>
    </subcellularLocation>
</comment>
<proteinExistence type="inferred from homology"/>
<name>A0A249WRS5_9ENTR</name>
<dbReference type="AlphaFoldDB" id="A0A249WRS5"/>
<dbReference type="GO" id="GO:0005737">
    <property type="term" value="C:cytoplasm"/>
    <property type="evidence" value="ECO:0007669"/>
    <property type="project" value="UniProtKB-SubCell"/>
</dbReference>
<evidence type="ECO:0000256" key="4">
    <source>
        <dbReference type="ARBA" id="ARBA00022490"/>
    </source>
</evidence>
<protein>
    <recommendedName>
        <fullName evidence="3">Uncharacterized protein YqgB</fullName>
    </recommendedName>
</protein>
<dbReference type="Proteomes" id="UP000234667">
    <property type="component" value="Unassembled WGS sequence"/>
</dbReference>
<dbReference type="EMBL" id="PIDR01000255">
    <property type="protein sequence ID" value="PLO71073.1"/>
    <property type="molecule type" value="Genomic_DNA"/>
</dbReference>
<dbReference type="Pfam" id="PF11036">
    <property type="entry name" value="YqgB"/>
    <property type="match status" value="1"/>
</dbReference>
<evidence type="ECO:0000256" key="5">
    <source>
        <dbReference type="SAM" id="Phobius"/>
    </source>
</evidence>
<keyword evidence="5" id="KW-0812">Transmembrane</keyword>
<gene>
    <name evidence="6" type="ORF">CWN49_10730</name>
</gene>
<comment type="caution">
    <text evidence="6">The sequence shown here is derived from an EMBL/GenBank/DDBJ whole genome shotgun (WGS) entry which is preliminary data.</text>
</comment>
<dbReference type="NCBIfam" id="NF033844">
    <property type="entry name" value="small_YqgB"/>
    <property type="match status" value="1"/>
</dbReference>
<keyword evidence="5" id="KW-1133">Transmembrane helix</keyword>
<feature type="transmembrane region" description="Helical" evidence="5">
    <location>
        <begin position="26"/>
        <end position="45"/>
    </location>
</feature>
<keyword evidence="5" id="KW-0472">Membrane</keyword>
<reference evidence="6 7" key="2">
    <citation type="submission" date="2018-01" db="EMBL/GenBank/DDBJ databases">
        <title>Genomic study of Klebsiella pneumoniae.</title>
        <authorList>
            <person name="Yang Y."/>
            <person name="Bicalho R."/>
        </authorList>
    </citation>
    <scope>NUCLEOTIDE SEQUENCE [LARGE SCALE GENOMIC DNA]</scope>
    <source>
        <strain evidence="6 7">A10</strain>
    </source>
</reference>
<evidence type="ECO:0000256" key="1">
    <source>
        <dbReference type="ARBA" id="ARBA00004496"/>
    </source>
</evidence>
<comment type="similarity">
    <text evidence="2">Belongs to the YqgB family.</text>
</comment>